<dbReference type="EMBL" id="FOTS01000014">
    <property type="protein sequence ID" value="SFL69880.1"/>
    <property type="molecule type" value="Genomic_DNA"/>
</dbReference>
<proteinExistence type="predicted"/>
<evidence type="ECO:0000313" key="1">
    <source>
        <dbReference type="EMBL" id="SFL69880.1"/>
    </source>
</evidence>
<keyword evidence="2" id="KW-1185">Reference proteome</keyword>
<accession>A0A1I4JTL6</accession>
<reference evidence="2" key="1">
    <citation type="submission" date="2016-10" db="EMBL/GenBank/DDBJ databases">
        <authorList>
            <person name="Varghese N."/>
            <person name="Submissions S."/>
        </authorList>
    </citation>
    <scope>NUCLEOTIDE SEQUENCE [LARGE SCALE GENOMIC DNA]</scope>
    <source>
        <strain evidence="2">DSM 13327</strain>
    </source>
</reference>
<dbReference type="AlphaFoldDB" id="A0A1I4JTL6"/>
<gene>
    <name evidence="1" type="ORF">SAMN04490355_10149</name>
</gene>
<organism evidence="1 2">
    <name type="scientific">Pelosinus propionicus DSM 13327</name>
    <dbReference type="NCBI Taxonomy" id="1123291"/>
    <lineage>
        <taxon>Bacteria</taxon>
        <taxon>Bacillati</taxon>
        <taxon>Bacillota</taxon>
        <taxon>Negativicutes</taxon>
        <taxon>Selenomonadales</taxon>
        <taxon>Sporomusaceae</taxon>
        <taxon>Pelosinus</taxon>
    </lineage>
</organism>
<evidence type="ECO:0000313" key="2">
    <source>
        <dbReference type="Proteomes" id="UP000199520"/>
    </source>
</evidence>
<name>A0A1I4JTL6_9FIRM</name>
<dbReference type="InterPro" id="IPR029016">
    <property type="entry name" value="GAF-like_dom_sf"/>
</dbReference>
<sequence length="124" mass="14817">MNAQDNFMDKWMHMHIDPDARQEMDNLTRQSWETSLSYNLDYMNALPEEISPQEFNRIKRDTKRLRVFANSVLAPLEQRYIDNGYGLILFDKSGCLLRLYGKDRFQTWAANNHIKIATRWSEKK</sequence>
<protein>
    <submittedName>
        <fullName evidence="1">Uncharacterized protein</fullName>
    </submittedName>
</protein>
<dbReference type="Proteomes" id="UP000199520">
    <property type="component" value="Unassembled WGS sequence"/>
</dbReference>
<dbReference type="Gene3D" id="3.30.450.40">
    <property type="match status" value="1"/>
</dbReference>
<dbReference type="RefSeq" id="WP_090935697.1">
    <property type="nucleotide sequence ID" value="NZ_FOTS01000014.1"/>
</dbReference>